<keyword evidence="3" id="KW-1185">Reference proteome</keyword>
<name>A0A8K0VFD8_9RHOB</name>
<dbReference type="AlphaFoldDB" id="A0A8K0VFD8"/>
<proteinExistence type="predicted"/>
<sequence>MEARIDTKEKWRNTMDRYPVTSSNLAEVGYDPELETLEVQFKSGGVYQYFNVTAVMYERLMSADSLGRYFNKEIKGHYPEAKL</sequence>
<dbReference type="InterPro" id="IPR025309">
    <property type="entry name" value="KTSC_dom"/>
</dbReference>
<feature type="domain" description="KTSC" evidence="1">
    <location>
        <begin position="21"/>
        <end position="78"/>
    </location>
</feature>
<evidence type="ECO:0000259" key="1">
    <source>
        <dbReference type="Pfam" id="PF13619"/>
    </source>
</evidence>
<comment type="caution">
    <text evidence="2">The sequence shown here is derived from an EMBL/GenBank/DDBJ whole genome shotgun (WGS) entry which is preliminary data.</text>
</comment>
<accession>A0A8K0VFD8</accession>
<gene>
    <name evidence="2" type="ORF">JL811_15640</name>
</gene>
<dbReference type="Proteomes" id="UP000648908">
    <property type="component" value="Unassembled WGS sequence"/>
</dbReference>
<organism evidence="2 3">
    <name type="scientific">Szabonella alba</name>
    <dbReference type="NCBI Taxonomy" id="2804194"/>
    <lineage>
        <taxon>Bacteria</taxon>
        <taxon>Pseudomonadati</taxon>
        <taxon>Pseudomonadota</taxon>
        <taxon>Alphaproteobacteria</taxon>
        <taxon>Rhodobacterales</taxon>
        <taxon>Paracoccaceae</taxon>
        <taxon>Szabonella</taxon>
    </lineage>
</organism>
<evidence type="ECO:0000313" key="3">
    <source>
        <dbReference type="Proteomes" id="UP000648908"/>
    </source>
</evidence>
<evidence type="ECO:0000313" key="2">
    <source>
        <dbReference type="EMBL" id="MBL4918659.1"/>
    </source>
</evidence>
<dbReference type="EMBL" id="JAESVN010000007">
    <property type="protein sequence ID" value="MBL4918659.1"/>
    <property type="molecule type" value="Genomic_DNA"/>
</dbReference>
<dbReference type="Pfam" id="PF13619">
    <property type="entry name" value="KTSC"/>
    <property type="match status" value="1"/>
</dbReference>
<reference evidence="2" key="1">
    <citation type="submission" date="2021-01" db="EMBL/GenBank/DDBJ databases">
        <title>Tabrizicola alba sp. nov. a motile alkaliphilic bacterium isolated from a soda lake.</title>
        <authorList>
            <person name="Szuroczki S."/>
            <person name="Abbaszade G."/>
            <person name="Schumann P."/>
            <person name="Toth E."/>
        </authorList>
    </citation>
    <scope>NUCLEOTIDE SEQUENCE</scope>
    <source>
        <strain evidence="2">DMG-N-6</strain>
    </source>
</reference>
<protein>
    <submittedName>
        <fullName evidence="2">KTSC domain-containing protein</fullName>
    </submittedName>
</protein>